<evidence type="ECO:0000256" key="2">
    <source>
        <dbReference type="ARBA" id="ARBA00022729"/>
    </source>
</evidence>
<keyword evidence="5" id="KW-0472">Membrane</keyword>
<feature type="chain" id="PRO_5001982854" evidence="6">
    <location>
        <begin position="20"/>
        <end position="714"/>
    </location>
</feature>
<evidence type="ECO:0000313" key="9">
    <source>
        <dbReference type="EMBL" id="JAD03642.1"/>
    </source>
</evidence>
<feature type="transmembrane region" description="Helical" evidence="5">
    <location>
        <begin position="696"/>
        <end position="713"/>
    </location>
</feature>
<dbReference type="AlphaFoldDB" id="A0A0A1WXP6"/>
<feature type="domain" description="Tectonic-1-3" evidence="7">
    <location>
        <begin position="262"/>
        <end position="311"/>
    </location>
</feature>
<evidence type="ECO:0000256" key="6">
    <source>
        <dbReference type="SAM" id="SignalP"/>
    </source>
</evidence>
<feature type="domain" description="Tectonic-1-3" evidence="7">
    <location>
        <begin position="454"/>
        <end position="681"/>
    </location>
</feature>
<comment type="similarity">
    <text evidence="1">Belongs to the tectonic family.</text>
</comment>
<gene>
    <name evidence="9" type="primary">tectonic</name>
    <name evidence="9" type="ORF">g.1048</name>
</gene>
<keyword evidence="4" id="KW-0325">Glycoprotein</keyword>
<dbReference type="InterPro" id="IPR057724">
    <property type="entry name" value="TCTN1-3_N"/>
</dbReference>
<dbReference type="OrthoDB" id="2104337at2759"/>
<dbReference type="PANTHER" id="PTHR14611">
    <property type="entry name" value="TECTONIC FAMILY MEMBER"/>
    <property type="match status" value="1"/>
</dbReference>
<dbReference type="Pfam" id="PF07773">
    <property type="entry name" value="TCTN_DUF1619"/>
    <property type="match status" value="2"/>
</dbReference>
<dbReference type="PANTHER" id="PTHR14611:SF2">
    <property type="entry name" value="TECTONIC"/>
    <property type="match status" value="1"/>
</dbReference>
<evidence type="ECO:0000259" key="7">
    <source>
        <dbReference type="Pfam" id="PF07773"/>
    </source>
</evidence>
<accession>A0A0A1WXP6</accession>
<keyword evidence="2 6" id="KW-0732">Signal</keyword>
<organism evidence="9">
    <name type="scientific">Zeugodacus cucurbitae</name>
    <name type="common">Melon fruit fly</name>
    <name type="synonym">Bactrocera cucurbitae</name>
    <dbReference type="NCBI Taxonomy" id="28588"/>
    <lineage>
        <taxon>Eukaryota</taxon>
        <taxon>Metazoa</taxon>
        <taxon>Ecdysozoa</taxon>
        <taxon>Arthropoda</taxon>
        <taxon>Hexapoda</taxon>
        <taxon>Insecta</taxon>
        <taxon>Pterygota</taxon>
        <taxon>Neoptera</taxon>
        <taxon>Endopterygota</taxon>
        <taxon>Diptera</taxon>
        <taxon>Brachycera</taxon>
        <taxon>Muscomorpha</taxon>
        <taxon>Tephritoidea</taxon>
        <taxon>Tephritidae</taxon>
        <taxon>Zeugodacus</taxon>
        <taxon>Zeugodacus</taxon>
    </lineage>
</organism>
<keyword evidence="5" id="KW-1133">Transmembrane helix</keyword>
<evidence type="ECO:0000256" key="4">
    <source>
        <dbReference type="ARBA" id="ARBA00023180"/>
    </source>
</evidence>
<dbReference type="GO" id="GO:0060271">
    <property type="term" value="P:cilium assembly"/>
    <property type="evidence" value="ECO:0007669"/>
    <property type="project" value="TreeGrafter"/>
</dbReference>
<dbReference type="GO" id="GO:0035869">
    <property type="term" value="C:ciliary transition zone"/>
    <property type="evidence" value="ECO:0007669"/>
    <property type="project" value="TreeGrafter"/>
</dbReference>
<name>A0A0A1WXP6_ZEUCU</name>
<feature type="domain" description="Tectonic-1-3 N-terminal" evidence="8">
    <location>
        <begin position="142"/>
        <end position="227"/>
    </location>
</feature>
<protein>
    <submittedName>
        <fullName evidence="9">Tectonic</fullName>
    </submittedName>
</protein>
<keyword evidence="3" id="KW-0970">Cilium biogenesis/degradation</keyword>
<evidence type="ECO:0000256" key="3">
    <source>
        <dbReference type="ARBA" id="ARBA00022794"/>
    </source>
</evidence>
<feature type="signal peptide" evidence="6">
    <location>
        <begin position="1"/>
        <end position="19"/>
    </location>
</feature>
<reference evidence="9" key="2">
    <citation type="journal article" date="2015" name="Gigascience">
        <title>Reconstructing a comprehensive transcriptome assembly of a white-pupal translocated strain of the pest fruit fly Bactrocera cucurbitae.</title>
        <authorList>
            <person name="Sim S.B."/>
            <person name="Calla B."/>
            <person name="Hall B."/>
            <person name="DeRego T."/>
            <person name="Geib S.M."/>
        </authorList>
    </citation>
    <scope>NUCLEOTIDE SEQUENCE</scope>
</reference>
<dbReference type="EMBL" id="GBXI01010650">
    <property type="protein sequence ID" value="JAD03642.1"/>
    <property type="molecule type" value="Transcribed_RNA"/>
</dbReference>
<evidence type="ECO:0000256" key="5">
    <source>
        <dbReference type="SAM" id="Phobius"/>
    </source>
</evidence>
<evidence type="ECO:0000259" key="8">
    <source>
        <dbReference type="Pfam" id="PF25752"/>
    </source>
</evidence>
<evidence type="ECO:0000256" key="1">
    <source>
        <dbReference type="ARBA" id="ARBA00007633"/>
    </source>
</evidence>
<proteinExistence type="inferred from homology"/>
<dbReference type="InterPro" id="IPR011677">
    <property type="entry name" value="TCTN1-3_dom"/>
</dbReference>
<keyword evidence="5" id="KW-0812">Transmembrane</keyword>
<dbReference type="InterPro" id="IPR040354">
    <property type="entry name" value="TCTN1-3"/>
</dbReference>
<dbReference type="Pfam" id="PF25752">
    <property type="entry name" value="DUF1619_N"/>
    <property type="match status" value="1"/>
</dbReference>
<reference evidence="9" key="1">
    <citation type="submission" date="2014-11" db="EMBL/GenBank/DDBJ databases">
        <authorList>
            <person name="Geib S."/>
        </authorList>
    </citation>
    <scope>NUCLEOTIDE SEQUENCE</scope>
</reference>
<sequence length="714" mass="80872">MKLILLPAQFLLLLQVTSAVKIGISRINLDITSTTTTTTTTEMPLSATEPTTVIDLLESTATTDITEPETESTTPTTTTTTFKSTKTTTIKPNFTISLFPPRLRTTKSPKITTTTIVTTSTIQPTVASTIATNTVEDTPKASNVKAHSSPGVYYCKCDLLLDACDINCCCDRDCSPEALNIFDCNDAPMQKQFRSRLEEFQYQHGLPSCKVNDGWLCVFRSNTRKERQKSPEIDLNTNHYYKWPTLIWDTVAEQHSEGNLNAYRYGDPLQFLNMKTMTLKQFDLPNTFQPPHCQIMESVKFLKPYKANCLAVTLEELQLSARNIINFIQNNKLLLKPISEANEPGYITNILSNFKLKICDVEKCDIMPLNNSTAVEQRLQFFYPAEIKFKLLHNYTQLLGGLVELNVTNGTQKGRELWQTYHLEYIYKNLTVKNLNKELNETAFEKTAVKLTSGALGYTQGKPIIIARFIANNESAALSQSNQVLDYFHVNATKATANHTFSLFTTHQSLCRHVAAPENLINYGINVLKQCKLRFGNESLTKIPQKERNFTEMCLQLQTQINAQLFVAVDFEFDEKFPDLYISQLGRPANRSDKWTPLKVENQNFAPISGEFNAQTQSFSCRNMLLNIAYEFLVGQFTEAGVAQQALVKHATLLFGERNDLEFELDEVIEVPLTVSVMFFDYSKDVYNSGVLRTEVGILWIIILMNFIILYTNN</sequence>